<keyword evidence="1" id="KW-1133">Transmembrane helix</keyword>
<feature type="transmembrane region" description="Helical" evidence="1">
    <location>
        <begin position="49"/>
        <end position="68"/>
    </location>
</feature>
<dbReference type="KEGG" id="ark:D6B99_15925"/>
<accession>A0A386HSL5</accession>
<dbReference type="AlphaFoldDB" id="A0A386HSL5"/>
<evidence type="ECO:0000256" key="1">
    <source>
        <dbReference type="SAM" id="Phobius"/>
    </source>
</evidence>
<dbReference type="GO" id="GO:0055085">
    <property type="term" value="P:transmembrane transport"/>
    <property type="evidence" value="ECO:0007669"/>
    <property type="project" value="InterPro"/>
</dbReference>
<dbReference type="InterPro" id="IPR037682">
    <property type="entry name" value="TonB_C"/>
</dbReference>
<gene>
    <name evidence="3" type="ORF">D6B99_15925</name>
</gene>
<feature type="domain" description="TonB C-terminal" evidence="2">
    <location>
        <begin position="225"/>
        <end position="287"/>
    </location>
</feature>
<keyword evidence="1" id="KW-0472">Membrane</keyword>
<dbReference type="Pfam" id="PF03544">
    <property type="entry name" value="TonB_C"/>
    <property type="match status" value="1"/>
</dbReference>
<dbReference type="OrthoDB" id="1039448at2"/>
<name>A0A386HSL5_9BACT</name>
<evidence type="ECO:0000259" key="2">
    <source>
        <dbReference type="Pfam" id="PF03544"/>
    </source>
</evidence>
<keyword evidence="1" id="KW-0812">Transmembrane</keyword>
<sequence>MTFLIVSLLKITKMEATKILDTSLLDILFENRNKDYGAYQLRKNYKRQLISAILLTIVLATLFSIIALHGKKIPNNISIIVPETITIKTIQQPKPKIVLPKPPKPATAPSIQVTKFTIPKVLNDKLVPPDEVPPKQTTTNINIGAFNQKGLNKPGLLATPREKKGFGDNGKGLGNSSGDGNAPFVTVQVKAQFPGGEEAWRRYLERNLRQEIPVENGAPSGMYAVTVSFLVNAKGVVSEVKVLNAPIPDFGISAEAIRVIAQGPKWTPAIQNGRYVAFRQTQRIVFQVQQE</sequence>
<reference evidence="3 4" key="1">
    <citation type="submission" date="2018-09" db="EMBL/GenBank/DDBJ databases">
        <title>Arachidicoccus sp. nov., a bacterium isolated from soil.</title>
        <authorList>
            <person name="Weon H.-Y."/>
            <person name="Kwon S.-W."/>
            <person name="Lee S.A."/>
        </authorList>
    </citation>
    <scope>NUCLEOTIDE SEQUENCE [LARGE SCALE GENOMIC DNA]</scope>
    <source>
        <strain evidence="3 4">KIS59-12</strain>
    </source>
</reference>
<dbReference type="SUPFAM" id="SSF74653">
    <property type="entry name" value="TolA/TonB C-terminal domain"/>
    <property type="match status" value="1"/>
</dbReference>
<proteinExistence type="predicted"/>
<protein>
    <submittedName>
        <fullName evidence="3">Energy transducer TonB</fullName>
    </submittedName>
</protein>
<keyword evidence="4" id="KW-1185">Reference proteome</keyword>
<organism evidence="3 4">
    <name type="scientific">Arachidicoccus soli</name>
    <dbReference type="NCBI Taxonomy" id="2341117"/>
    <lineage>
        <taxon>Bacteria</taxon>
        <taxon>Pseudomonadati</taxon>
        <taxon>Bacteroidota</taxon>
        <taxon>Chitinophagia</taxon>
        <taxon>Chitinophagales</taxon>
        <taxon>Chitinophagaceae</taxon>
        <taxon>Arachidicoccus</taxon>
    </lineage>
</organism>
<dbReference type="Gene3D" id="3.30.1150.10">
    <property type="match status" value="1"/>
</dbReference>
<dbReference type="Proteomes" id="UP000266118">
    <property type="component" value="Chromosome"/>
</dbReference>
<dbReference type="EMBL" id="CP032489">
    <property type="protein sequence ID" value="AYD48968.1"/>
    <property type="molecule type" value="Genomic_DNA"/>
</dbReference>
<evidence type="ECO:0000313" key="3">
    <source>
        <dbReference type="EMBL" id="AYD48968.1"/>
    </source>
</evidence>
<evidence type="ECO:0000313" key="4">
    <source>
        <dbReference type="Proteomes" id="UP000266118"/>
    </source>
</evidence>